<feature type="signal peptide" evidence="2">
    <location>
        <begin position="1"/>
        <end position="22"/>
    </location>
</feature>
<reference evidence="3" key="2">
    <citation type="submission" date="2021-08" db="EMBL/GenBank/DDBJ databases">
        <authorList>
            <person name="Tani A."/>
            <person name="Ola A."/>
            <person name="Ogura Y."/>
            <person name="Katsura K."/>
            <person name="Hayashi T."/>
        </authorList>
    </citation>
    <scope>NUCLEOTIDE SEQUENCE</scope>
    <source>
        <strain evidence="3">DSM 23674</strain>
    </source>
</reference>
<sequence>MNTRKLVLAALASVTLTGTAIAEEAINLTPPLYREQARATASVRLASELTTTPSVTARAPETRRTVAEAVDTATQ</sequence>
<organism evidence="3 4">
    <name type="scientific">Methylobacterium thuringiense</name>
    <dbReference type="NCBI Taxonomy" id="1003091"/>
    <lineage>
        <taxon>Bacteria</taxon>
        <taxon>Pseudomonadati</taxon>
        <taxon>Pseudomonadota</taxon>
        <taxon>Alphaproteobacteria</taxon>
        <taxon>Hyphomicrobiales</taxon>
        <taxon>Methylobacteriaceae</taxon>
        <taxon>Methylobacterium</taxon>
    </lineage>
</organism>
<keyword evidence="4" id="KW-1185">Reference proteome</keyword>
<feature type="chain" id="PRO_5046968431" description="DUF4148 domain-containing protein" evidence="2">
    <location>
        <begin position="23"/>
        <end position="75"/>
    </location>
</feature>
<accession>A0ABQ4TSY0</accession>
<evidence type="ECO:0008006" key="5">
    <source>
        <dbReference type="Google" id="ProtNLM"/>
    </source>
</evidence>
<evidence type="ECO:0000256" key="1">
    <source>
        <dbReference type="SAM" id="MobiDB-lite"/>
    </source>
</evidence>
<evidence type="ECO:0000313" key="3">
    <source>
        <dbReference type="EMBL" id="GJE57777.1"/>
    </source>
</evidence>
<name>A0ABQ4TSY0_9HYPH</name>
<dbReference type="Proteomes" id="UP001055101">
    <property type="component" value="Unassembled WGS sequence"/>
</dbReference>
<dbReference type="RefSeq" id="WP_147818138.1">
    <property type="nucleotide sequence ID" value="NZ_BPRA01000029.1"/>
</dbReference>
<comment type="caution">
    <text evidence="3">The sequence shown here is derived from an EMBL/GenBank/DDBJ whole genome shotgun (WGS) entry which is preliminary data.</text>
</comment>
<gene>
    <name evidence="3" type="ORF">EKPJFOCH_4296</name>
</gene>
<feature type="region of interest" description="Disordered" evidence="1">
    <location>
        <begin position="56"/>
        <end position="75"/>
    </location>
</feature>
<protein>
    <recommendedName>
        <fullName evidence="5">DUF4148 domain-containing protein</fullName>
    </recommendedName>
</protein>
<evidence type="ECO:0000256" key="2">
    <source>
        <dbReference type="SAM" id="SignalP"/>
    </source>
</evidence>
<evidence type="ECO:0000313" key="4">
    <source>
        <dbReference type="Proteomes" id="UP001055101"/>
    </source>
</evidence>
<proteinExistence type="predicted"/>
<dbReference type="EMBL" id="BPRA01000029">
    <property type="protein sequence ID" value="GJE57777.1"/>
    <property type="molecule type" value="Genomic_DNA"/>
</dbReference>
<keyword evidence="2" id="KW-0732">Signal</keyword>
<reference evidence="3" key="1">
    <citation type="journal article" date="2021" name="Front. Microbiol.">
        <title>Comprehensive Comparative Genomics and Phenotyping of Methylobacterium Species.</title>
        <authorList>
            <person name="Alessa O."/>
            <person name="Ogura Y."/>
            <person name="Fujitani Y."/>
            <person name="Takami H."/>
            <person name="Hayashi T."/>
            <person name="Sahin N."/>
            <person name="Tani A."/>
        </authorList>
    </citation>
    <scope>NUCLEOTIDE SEQUENCE</scope>
    <source>
        <strain evidence="3">DSM 23674</strain>
    </source>
</reference>